<protein>
    <submittedName>
        <fullName evidence="1">Uncharacterized protein</fullName>
    </submittedName>
</protein>
<reference evidence="1" key="1">
    <citation type="journal article" date="2010" name="Science">
        <title>Plasticity of animal genome architecture unmasked by rapid evolution of a pelagic tunicate.</title>
        <authorList>
            <person name="Denoeud F."/>
            <person name="Henriet S."/>
            <person name="Mungpakdee S."/>
            <person name="Aury J.M."/>
            <person name="Da Silva C."/>
            <person name="Brinkmann H."/>
            <person name="Mikhaleva J."/>
            <person name="Olsen L.C."/>
            <person name="Jubin C."/>
            <person name="Canestro C."/>
            <person name="Bouquet J.M."/>
            <person name="Danks G."/>
            <person name="Poulain J."/>
            <person name="Campsteijn C."/>
            <person name="Adamski M."/>
            <person name="Cross I."/>
            <person name="Yadetie F."/>
            <person name="Muffato M."/>
            <person name="Louis A."/>
            <person name="Butcher S."/>
            <person name="Tsagkogeorga G."/>
            <person name="Konrad A."/>
            <person name="Singh S."/>
            <person name="Jensen M.F."/>
            <person name="Cong E.H."/>
            <person name="Eikeseth-Otteraa H."/>
            <person name="Noel B."/>
            <person name="Anthouard V."/>
            <person name="Porcel B.M."/>
            <person name="Kachouri-Lafond R."/>
            <person name="Nishino A."/>
            <person name="Ugolini M."/>
            <person name="Chourrout P."/>
            <person name="Nishida H."/>
            <person name="Aasland R."/>
            <person name="Huzurbazar S."/>
            <person name="Westhof E."/>
            <person name="Delsuc F."/>
            <person name="Lehrach H."/>
            <person name="Reinhardt R."/>
            <person name="Weissenbach J."/>
            <person name="Roy S.W."/>
            <person name="Artiguenave F."/>
            <person name="Postlethwait J.H."/>
            <person name="Manak J.R."/>
            <person name="Thompson E.M."/>
            <person name="Jaillon O."/>
            <person name="Du Pasquier L."/>
            <person name="Boudinot P."/>
            <person name="Liberles D.A."/>
            <person name="Volff J.N."/>
            <person name="Philippe H."/>
            <person name="Lenhard B."/>
            <person name="Roest Crollius H."/>
            <person name="Wincker P."/>
            <person name="Chourrout D."/>
        </authorList>
    </citation>
    <scope>NUCLEOTIDE SEQUENCE [LARGE SCALE GENOMIC DNA]</scope>
</reference>
<dbReference type="Proteomes" id="UP000001307">
    <property type="component" value="Unassembled WGS sequence"/>
</dbReference>
<dbReference type="AlphaFoldDB" id="E4WZP9"/>
<sequence length="68" mass="7540">MHRSVSFSELLLSNHGTEEAPLLVPTWSQTKTLQGLEADDLAKDVRAKRGTVMQTTGRIQKLACFNVL</sequence>
<gene>
    <name evidence="1" type="ORF">GSOID_T00013413001</name>
</gene>
<name>E4WZP9_OIKDI</name>
<organism evidence="1">
    <name type="scientific">Oikopleura dioica</name>
    <name type="common">Tunicate</name>
    <dbReference type="NCBI Taxonomy" id="34765"/>
    <lineage>
        <taxon>Eukaryota</taxon>
        <taxon>Metazoa</taxon>
        <taxon>Chordata</taxon>
        <taxon>Tunicata</taxon>
        <taxon>Appendicularia</taxon>
        <taxon>Copelata</taxon>
        <taxon>Oikopleuridae</taxon>
        <taxon>Oikopleura</taxon>
    </lineage>
</organism>
<dbReference type="InParanoid" id="E4WZP9"/>
<evidence type="ECO:0000313" key="2">
    <source>
        <dbReference type="Proteomes" id="UP000001307"/>
    </source>
</evidence>
<proteinExistence type="predicted"/>
<accession>E4WZP9</accession>
<dbReference type="EMBL" id="FN653019">
    <property type="protein sequence ID" value="CBY22645.1"/>
    <property type="molecule type" value="Genomic_DNA"/>
</dbReference>
<keyword evidence="2" id="KW-1185">Reference proteome</keyword>
<dbReference type="OrthoDB" id="10477912at2759"/>
<evidence type="ECO:0000313" key="1">
    <source>
        <dbReference type="EMBL" id="CBY22645.1"/>
    </source>
</evidence>